<dbReference type="Gene3D" id="3.30.450.90">
    <property type="match status" value="1"/>
</dbReference>
<dbReference type="RefSeq" id="WP_094544266.1">
    <property type="nucleotide sequence ID" value="NZ_JBHEEM010000022.1"/>
</dbReference>
<dbReference type="InterPro" id="IPR001482">
    <property type="entry name" value="T2SS/T4SS_dom"/>
</dbReference>
<dbReference type="AlphaFoldDB" id="A0A256G6W8"/>
<evidence type="ECO:0000256" key="1">
    <source>
        <dbReference type="ARBA" id="ARBA00006611"/>
    </source>
</evidence>
<protein>
    <recommendedName>
        <fullName evidence="2">Type IV secretion system protein</fullName>
    </recommendedName>
</protein>
<name>A0A256G6W8_9HYPH</name>
<dbReference type="GO" id="GO:0005524">
    <property type="term" value="F:ATP binding"/>
    <property type="evidence" value="ECO:0007669"/>
    <property type="project" value="UniProtKB-UniRule"/>
</dbReference>
<comment type="caution">
    <text evidence="4">The sequence shown here is derived from an EMBL/GenBank/DDBJ whole genome shotgun (WGS) entry which is preliminary data.</text>
</comment>
<accession>A0A256G6W8</accession>
<reference evidence="4 5" key="1">
    <citation type="submission" date="2017-07" db="EMBL/GenBank/DDBJ databases">
        <title>Phylogenetic study on the rhizospheric bacterium Ochrobactrum sp. A44.</title>
        <authorList>
            <person name="Krzyzanowska D.M."/>
            <person name="Ossowicki A."/>
            <person name="Rajewska M."/>
            <person name="Maciag T."/>
            <person name="Kaczynski Z."/>
            <person name="Czerwicka M."/>
            <person name="Jafra S."/>
        </authorList>
    </citation>
    <scope>NUCLEOTIDE SEQUENCE [LARGE SCALE GENOMIC DNA]</scope>
    <source>
        <strain evidence="4 5">CCUG 30717</strain>
    </source>
</reference>
<dbReference type="InterPro" id="IPR014155">
    <property type="entry name" value="VirB11"/>
</dbReference>
<keyword evidence="5" id="KW-1185">Reference proteome</keyword>
<evidence type="ECO:0000256" key="2">
    <source>
        <dbReference type="RuleBase" id="RU366071"/>
    </source>
</evidence>
<dbReference type="EMBL" id="NNRM01000042">
    <property type="protein sequence ID" value="OYR22862.1"/>
    <property type="molecule type" value="Genomic_DNA"/>
</dbReference>
<dbReference type="InterPro" id="IPR027417">
    <property type="entry name" value="P-loop_NTPase"/>
</dbReference>
<dbReference type="PANTHER" id="PTHR30486:SF6">
    <property type="entry name" value="TYPE IV PILUS RETRACTATION ATPASE PILT"/>
    <property type="match status" value="1"/>
</dbReference>
<dbReference type="NCBIfam" id="TIGR02788">
    <property type="entry name" value="VirB11"/>
    <property type="match status" value="1"/>
</dbReference>
<keyword evidence="2" id="KW-0963">Cytoplasm</keyword>
<evidence type="ECO:0000259" key="3">
    <source>
        <dbReference type="Pfam" id="PF00437"/>
    </source>
</evidence>
<dbReference type="GO" id="GO:0044097">
    <property type="term" value="P:secretion by the type IV secretion system"/>
    <property type="evidence" value="ECO:0007669"/>
    <property type="project" value="InterPro"/>
</dbReference>
<dbReference type="Gene3D" id="3.40.50.300">
    <property type="entry name" value="P-loop containing nucleotide triphosphate hydrolases"/>
    <property type="match status" value="1"/>
</dbReference>
<feature type="domain" description="Bacterial type II secretion system protein E" evidence="3">
    <location>
        <begin position="24"/>
        <end position="308"/>
    </location>
</feature>
<dbReference type="GO" id="GO:0016887">
    <property type="term" value="F:ATP hydrolysis activity"/>
    <property type="evidence" value="ECO:0007669"/>
    <property type="project" value="InterPro"/>
</dbReference>
<dbReference type="GO" id="GO:0005737">
    <property type="term" value="C:cytoplasm"/>
    <property type="evidence" value="ECO:0007669"/>
    <property type="project" value="UniProtKB-SubCell"/>
</dbReference>
<keyword evidence="2" id="KW-0067">ATP-binding</keyword>
<comment type="similarity">
    <text evidence="1 2">Belongs to the GSP E family.</text>
</comment>
<dbReference type="Proteomes" id="UP000216188">
    <property type="component" value="Unassembled WGS sequence"/>
</dbReference>
<organism evidence="4 5">
    <name type="scientific">Brucella pseudogrignonensis</name>
    <dbReference type="NCBI Taxonomy" id="419475"/>
    <lineage>
        <taxon>Bacteria</taxon>
        <taxon>Pseudomonadati</taxon>
        <taxon>Pseudomonadota</taxon>
        <taxon>Alphaproteobacteria</taxon>
        <taxon>Hyphomicrobiales</taxon>
        <taxon>Brucellaceae</taxon>
        <taxon>Brucella/Ochrobactrum group</taxon>
        <taxon>Brucella</taxon>
    </lineage>
</organism>
<keyword evidence="2" id="KW-0547">Nucleotide-binding</keyword>
<gene>
    <name evidence="4" type="ORF">CEV34_4060</name>
</gene>
<comment type="subcellular location">
    <subcellularLocation>
        <location evidence="2">Cytoplasm</location>
    </subcellularLocation>
</comment>
<dbReference type="PANTHER" id="PTHR30486">
    <property type="entry name" value="TWITCHING MOTILITY PROTEIN PILT"/>
    <property type="match status" value="1"/>
</dbReference>
<comment type="function">
    <text evidence="2">Part of the Type IV secretion system.</text>
</comment>
<dbReference type="SUPFAM" id="SSF52540">
    <property type="entry name" value="P-loop containing nucleoside triphosphate hydrolases"/>
    <property type="match status" value="1"/>
</dbReference>
<proteinExistence type="inferred from homology"/>
<dbReference type="GO" id="GO:0043684">
    <property type="term" value="C:type IV secretion system complex"/>
    <property type="evidence" value="ECO:0007669"/>
    <property type="project" value="UniProtKB-UniRule"/>
</dbReference>
<dbReference type="CDD" id="cd01130">
    <property type="entry name" value="VirB11-like_ATPase"/>
    <property type="match status" value="1"/>
</dbReference>
<evidence type="ECO:0000313" key="5">
    <source>
        <dbReference type="Proteomes" id="UP000216188"/>
    </source>
</evidence>
<evidence type="ECO:0000313" key="4">
    <source>
        <dbReference type="EMBL" id="OYR22862.1"/>
    </source>
</evidence>
<dbReference type="Pfam" id="PF00437">
    <property type="entry name" value="T2SSE"/>
    <property type="match status" value="1"/>
</dbReference>
<sequence length="346" mass="37907">MNAGANSAATATQSRYYFLDRALEPLRPFLNDPKVVEISVNKPGHVYVERLGADHMEFHEVHALSAAEIQNIGERVAGATDQFVSKSAPILSAALPTGERIQVVLPPAAPDGGSISIRKQVVSNFSLEEYRDSGSLDKVSVAVGGLSDIDRLLIEHLKQNRIFEFINTAITQRVSILISGGTSSGKTTFLNACLKSVHPKERIITLEDTRELFPPQENRVHLVASKGGQGTADVTIQHLLESSLRMRPDRLFVGEIRGAEAFSFLRAINTGHPGSMSTVHADTPQGAYEQLAMMMQQAGLSGGYSKHDLMSYIRMVIPIVIQLRRDGGKRGVSEIYFARHEDHEEP</sequence>
<dbReference type="InterPro" id="IPR050921">
    <property type="entry name" value="T4SS_GSP_E_ATPase"/>
</dbReference>